<evidence type="ECO:0000256" key="1">
    <source>
        <dbReference type="ARBA" id="ARBA00007847"/>
    </source>
</evidence>
<dbReference type="InterPro" id="IPR004380">
    <property type="entry name" value="Asp_race"/>
</dbReference>
<name>A0ABP9U3M3_9MICO</name>
<comment type="similarity">
    <text evidence="1">Belongs to the aspartate/glutamate racemases family.</text>
</comment>
<accession>A0ABP9U3M3</accession>
<dbReference type="SUPFAM" id="SSF53681">
    <property type="entry name" value="Aspartate/glutamate racemase"/>
    <property type="match status" value="2"/>
</dbReference>
<protein>
    <submittedName>
        <fullName evidence="3">Aspartate/glutamate racemase family protein</fullName>
    </submittedName>
</protein>
<evidence type="ECO:0000313" key="3">
    <source>
        <dbReference type="EMBL" id="GAA5342193.1"/>
    </source>
</evidence>
<dbReference type="EMBL" id="BAABNP010000019">
    <property type="protein sequence ID" value="GAA5342193.1"/>
    <property type="molecule type" value="Genomic_DNA"/>
</dbReference>
<gene>
    <name evidence="3" type="ORF">KACC15558_32340</name>
</gene>
<dbReference type="Gene3D" id="3.40.50.1860">
    <property type="match status" value="2"/>
</dbReference>
<sequence>MRTIGLLHGMSSVATVDYYRRINDRVNELRGGHERAELVLSSVNFGVIERCVRAEAWDEAGQYLAGKARGLQRAGADFIACGSNTMHRVAPVIEAAITVPFLHIADVVATAATDLGVTRLGLLGTAPTMEQDFYRGRLERAGFTVLTPEPVDRATVDQIIFDELTRHVFRPESRETYIRVMTDLHAAGAEAIVLGCTEIILLVGPDDVPGLPLLDSTTLHVEATVQTAMSRG</sequence>
<dbReference type="InterPro" id="IPR001920">
    <property type="entry name" value="Asp/Glu_race"/>
</dbReference>
<keyword evidence="4" id="KW-1185">Reference proteome</keyword>
<proteinExistence type="inferred from homology"/>
<dbReference type="PANTHER" id="PTHR21198:SF7">
    <property type="entry name" value="ASPARTATE-GLUTAMATE RACEMASE FAMILY"/>
    <property type="match status" value="1"/>
</dbReference>
<dbReference type="RefSeq" id="WP_026529651.1">
    <property type="nucleotide sequence ID" value="NZ_BAABBK010000020.1"/>
</dbReference>
<evidence type="ECO:0000313" key="4">
    <source>
        <dbReference type="Proteomes" id="UP001498935"/>
    </source>
</evidence>
<dbReference type="NCBIfam" id="TIGR00035">
    <property type="entry name" value="asp_race"/>
    <property type="match status" value="1"/>
</dbReference>
<dbReference type="Pfam" id="PF01177">
    <property type="entry name" value="Asp_Glu_race"/>
    <property type="match status" value="1"/>
</dbReference>
<keyword evidence="2" id="KW-0413">Isomerase</keyword>
<dbReference type="Proteomes" id="UP001498935">
    <property type="component" value="Unassembled WGS sequence"/>
</dbReference>
<reference evidence="3 4" key="1">
    <citation type="submission" date="2024-02" db="EMBL/GenBank/DDBJ databases">
        <title>Characterization of antibiotic resistant novel bacterial strains and their environmental applications.</title>
        <authorList>
            <person name="Manzoor S."/>
            <person name="Abbas S."/>
            <person name="Arshad M."/>
            <person name="Li W.J."/>
            <person name="Ahmed I."/>
        </authorList>
    </citation>
    <scope>NUCLEOTIDE SEQUENCE [LARGE SCALE GENOMIC DNA]</scope>
    <source>
        <strain evidence="3 4">KACC 15558</strain>
    </source>
</reference>
<comment type="caution">
    <text evidence="3">The sequence shown here is derived from an EMBL/GenBank/DDBJ whole genome shotgun (WGS) entry which is preliminary data.</text>
</comment>
<dbReference type="PANTHER" id="PTHR21198">
    <property type="entry name" value="GLUTAMATE RACEMASE"/>
    <property type="match status" value="1"/>
</dbReference>
<evidence type="ECO:0000256" key="2">
    <source>
        <dbReference type="ARBA" id="ARBA00023235"/>
    </source>
</evidence>
<organism evidence="3 4">
    <name type="scientific">Brevibacterium ammoniilyticum</name>
    <dbReference type="NCBI Taxonomy" id="1046555"/>
    <lineage>
        <taxon>Bacteria</taxon>
        <taxon>Bacillati</taxon>
        <taxon>Actinomycetota</taxon>
        <taxon>Actinomycetes</taxon>
        <taxon>Micrococcales</taxon>
        <taxon>Brevibacteriaceae</taxon>
        <taxon>Brevibacterium</taxon>
    </lineage>
</organism>
<dbReference type="InterPro" id="IPR015942">
    <property type="entry name" value="Asp/Glu/hydantoin_racemase"/>
</dbReference>